<dbReference type="EMBL" id="LAZR01050738">
    <property type="protein sequence ID" value="KKK86682.1"/>
    <property type="molecule type" value="Genomic_DNA"/>
</dbReference>
<name>A0A0F8YYZ8_9ZZZZ</name>
<reference evidence="1" key="1">
    <citation type="journal article" date="2015" name="Nature">
        <title>Complex archaea that bridge the gap between prokaryotes and eukaryotes.</title>
        <authorList>
            <person name="Spang A."/>
            <person name="Saw J.H."/>
            <person name="Jorgensen S.L."/>
            <person name="Zaremba-Niedzwiedzka K."/>
            <person name="Martijn J."/>
            <person name="Lind A.E."/>
            <person name="van Eijk R."/>
            <person name="Schleper C."/>
            <person name="Guy L."/>
            <person name="Ettema T.J."/>
        </authorList>
    </citation>
    <scope>NUCLEOTIDE SEQUENCE</scope>
</reference>
<comment type="caution">
    <text evidence="1">The sequence shown here is derived from an EMBL/GenBank/DDBJ whole genome shotgun (WGS) entry which is preliminary data.</text>
</comment>
<organism evidence="1">
    <name type="scientific">marine sediment metagenome</name>
    <dbReference type="NCBI Taxonomy" id="412755"/>
    <lineage>
        <taxon>unclassified sequences</taxon>
        <taxon>metagenomes</taxon>
        <taxon>ecological metagenomes</taxon>
    </lineage>
</organism>
<sequence>MSNQSFTILESAARVADVSSVQDNLVGRGILIVVDVTADPASAAVTPKIRVRDENGDYNEVYWTADAAISATGEFSYLIFPTGLATGSKELDVTETVNAPLPREWQLFMDHADADSITYSVRGHYIS</sequence>
<dbReference type="AlphaFoldDB" id="A0A0F8YYZ8"/>
<accession>A0A0F8YYZ8</accession>
<proteinExistence type="predicted"/>
<protein>
    <submittedName>
        <fullName evidence="1">Uncharacterized protein</fullName>
    </submittedName>
</protein>
<gene>
    <name evidence="1" type="ORF">LCGC14_2760830</name>
</gene>
<evidence type="ECO:0000313" key="1">
    <source>
        <dbReference type="EMBL" id="KKK86682.1"/>
    </source>
</evidence>